<protein>
    <submittedName>
        <fullName evidence="2">Uncharacterized protein</fullName>
    </submittedName>
</protein>
<dbReference type="GeneID" id="25330637"/>
<name>A0A0D2BKU8_9EURO</name>
<dbReference type="OrthoDB" id="4154856at2759"/>
<dbReference type="Proteomes" id="UP000054342">
    <property type="component" value="Unassembled WGS sequence"/>
</dbReference>
<accession>A0A0D2BKU8</accession>
<feature type="region of interest" description="Disordered" evidence="1">
    <location>
        <begin position="362"/>
        <end position="397"/>
    </location>
</feature>
<dbReference type="RefSeq" id="XP_013313720.1">
    <property type="nucleotide sequence ID" value="XM_013458266.1"/>
</dbReference>
<feature type="compositionally biased region" description="Acidic residues" evidence="1">
    <location>
        <begin position="24"/>
        <end position="42"/>
    </location>
</feature>
<dbReference type="EMBL" id="KN847321">
    <property type="protein sequence ID" value="KIW53136.1"/>
    <property type="molecule type" value="Genomic_DNA"/>
</dbReference>
<keyword evidence="3" id="KW-1185">Reference proteome</keyword>
<evidence type="ECO:0000313" key="2">
    <source>
        <dbReference type="EMBL" id="KIW53136.1"/>
    </source>
</evidence>
<organism evidence="2 3">
    <name type="scientific">Exophiala xenobiotica</name>
    <dbReference type="NCBI Taxonomy" id="348802"/>
    <lineage>
        <taxon>Eukaryota</taxon>
        <taxon>Fungi</taxon>
        <taxon>Dikarya</taxon>
        <taxon>Ascomycota</taxon>
        <taxon>Pezizomycotina</taxon>
        <taxon>Eurotiomycetes</taxon>
        <taxon>Chaetothyriomycetidae</taxon>
        <taxon>Chaetothyriales</taxon>
        <taxon>Herpotrichiellaceae</taxon>
        <taxon>Exophiala</taxon>
    </lineage>
</organism>
<reference evidence="2 3" key="1">
    <citation type="submission" date="2015-01" db="EMBL/GenBank/DDBJ databases">
        <title>The Genome Sequence of Exophiala xenobiotica CBS118157.</title>
        <authorList>
            <consortium name="The Broad Institute Genomics Platform"/>
            <person name="Cuomo C."/>
            <person name="de Hoog S."/>
            <person name="Gorbushina A."/>
            <person name="Stielow B."/>
            <person name="Teixiera M."/>
            <person name="Abouelleil A."/>
            <person name="Chapman S.B."/>
            <person name="Priest M."/>
            <person name="Young S.K."/>
            <person name="Wortman J."/>
            <person name="Nusbaum C."/>
            <person name="Birren B."/>
        </authorList>
    </citation>
    <scope>NUCLEOTIDE SEQUENCE [LARGE SCALE GENOMIC DNA]</scope>
    <source>
        <strain evidence="2 3">CBS 118157</strain>
    </source>
</reference>
<gene>
    <name evidence="2" type="ORF">PV05_08729</name>
</gene>
<feature type="region of interest" description="Disordered" evidence="1">
    <location>
        <begin position="1"/>
        <end position="42"/>
    </location>
</feature>
<sequence length="397" mass="45260">MSYRFNLATPDDPFGDLEQKIPDDGDDTESLTSSEDENEDLSPEEQILEDLESDFNLLTLEAQTIIAHQPRATQVQFTVDTRKLFNDYQQHGSMARLKVGLEKFLERGDDGGKLEFEDAEAEKANTDPGHFGEVFMINNTADDDQPKYVDGGLRVHNTVNAPKSTFNQFHIVDSDSIPYVTNLPWDPIATVLRWPGSLQWPRGLLSRINQILSIVDHESRVRLFHHISKYGPSPVFRVGIAQHVESQYSTILETSEDNYLGLTPESRSFLRSVFESAVSLNRTEIRMLAQACRIAEESVKIFWEDFSSSRRGYNAMKMFMMAREVEKSKEARLDKVTGQRSASWNEYEERRIAEARKAYNIGAAEKQRQQGRHSEASDTVRPLGIANDYANRRLGEE</sequence>
<evidence type="ECO:0000256" key="1">
    <source>
        <dbReference type="SAM" id="MobiDB-lite"/>
    </source>
</evidence>
<evidence type="ECO:0000313" key="3">
    <source>
        <dbReference type="Proteomes" id="UP000054342"/>
    </source>
</evidence>
<dbReference type="AlphaFoldDB" id="A0A0D2BKU8"/>
<feature type="compositionally biased region" description="Basic and acidic residues" evidence="1">
    <location>
        <begin position="365"/>
        <end position="378"/>
    </location>
</feature>
<dbReference type="HOGENOM" id="CLU_053716_0_0_1"/>
<proteinExistence type="predicted"/>